<dbReference type="InterPro" id="IPR036397">
    <property type="entry name" value="RNaseH_sf"/>
</dbReference>
<dbReference type="Pfam" id="PF13456">
    <property type="entry name" value="RVT_3"/>
    <property type="match status" value="1"/>
</dbReference>
<accession>A0A6D2L0K1</accession>
<dbReference type="EMBL" id="CACVBM020001717">
    <property type="protein sequence ID" value="CAA7057954.1"/>
    <property type="molecule type" value="Genomic_DNA"/>
</dbReference>
<feature type="compositionally biased region" description="Basic and acidic residues" evidence="1">
    <location>
        <begin position="51"/>
        <end position="70"/>
    </location>
</feature>
<sequence>MNFQTDCAQLVTMVSKPAEWPAFAILLEEVEKCRRMFQAFSLSHIPRTKNTKADKLARSGENKAKKNLEKRARRTRPHSLRGEK</sequence>
<feature type="compositionally biased region" description="Basic residues" evidence="1">
    <location>
        <begin position="71"/>
        <end position="84"/>
    </location>
</feature>
<organism evidence="3 4">
    <name type="scientific">Microthlaspi erraticum</name>
    <dbReference type="NCBI Taxonomy" id="1685480"/>
    <lineage>
        <taxon>Eukaryota</taxon>
        <taxon>Viridiplantae</taxon>
        <taxon>Streptophyta</taxon>
        <taxon>Embryophyta</taxon>
        <taxon>Tracheophyta</taxon>
        <taxon>Spermatophyta</taxon>
        <taxon>Magnoliopsida</taxon>
        <taxon>eudicotyledons</taxon>
        <taxon>Gunneridae</taxon>
        <taxon>Pentapetalae</taxon>
        <taxon>rosids</taxon>
        <taxon>malvids</taxon>
        <taxon>Brassicales</taxon>
        <taxon>Brassicaceae</taxon>
        <taxon>Coluteocarpeae</taxon>
        <taxon>Microthlaspi</taxon>
    </lineage>
</organism>
<protein>
    <recommendedName>
        <fullName evidence="2">RNase H type-1 domain-containing protein</fullName>
    </recommendedName>
</protein>
<reference evidence="3" key="1">
    <citation type="submission" date="2020-01" db="EMBL/GenBank/DDBJ databases">
        <authorList>
            <person name="Mishra B."/>
        </authorList>
    </citation>
    <scope>NUCLEOTIDE SEQUENCE [LARGE SCALE GENOMIC DNA]</scope>
</reference>
<keyword evidence="4" id="KW-1185">Reference proteome</keyword>
<proteinExistence type="predicted"/>
<feature type="region of interest" description="Disordered" evidence="1">
    <location>
        <begin position="48"/>
        <end position="84"/>
    </location>
</feature>
<name>A0A6D2L0K1_9BRAS</name>
<dbReference type="GO" id="GO:0003676">
    <property type="term" value="F:nucleic acid binding"/>
    <property type="evidence" value="ECO:0007669"/>
    <property type="project" value="InterPro"/>
</dbReference>
<comment type="caution">
    <text evidence="3">The sequence shown here is derived from an EMBL/GenBank/DDBJ whole genome shotgun (WGS) entry which is preliminary data.</text>
</comment>
<dbReference type="GO" id="GO:0004523">
    <property type="term" value="F:RNA-DNA hybrid ribonuclease activity"/>
    <property type="evidence" value="ECO:0007669"/>
    <property type="project" value="InterPro"/>
</dbReference>
<evidence type="ECO:0000313" key="3">
    <source>
        <dbReference type="EMBL" id="CAA7057954.1"/>
    </source>
</evidence>
<dbReference type="AlphaFoldDB" id="A0A6D2L0K1"/>
<gene>
    <name evidence="3" type="ORF">MERR_LOCUS45190</name>
</gene>
<dbReference type="Gene3D" id="3.30.420.10">
    <property type="entry name" value="Ribonuclease H-like superfamily/Ribonuclease H"/>
    <property type="match status" value="1"/>
</dbReference>
<feature type="domain" description="RNase H type-1" evidence="2">
    <location>
        <begin position="3"/>
        <end position="59"/>
    </location>
</feature>
<dbReference type="OrthoDB" id="1109493at2759"/>
<evidence type="ECO:0000256" key="1">
    <source>
        <dbReference type="SAM" id="MobiDB-lite"/>
    </source>
</evidence>
<dbReference type="Proteomes" id="UP000467841">
    <property type="component" value="Unassembled WGS sequence"/>
</dbReference>
<evidence type="ECO:0000259" key="2">
    <source>
        <dbReference type="Pfam" id="PF13456"/>
    </source>
</evidence>
<evidence type="ECO:0000313" key="4">
    <source>
        <dbReference type="Proteomes" id="UP000467841"/>
    </source>
</evidence>
<dbReference type="InterPro" id="IPR002156">
    <property type="entry name" value="RNaseH_domain"/>
</dbReference>